<evidence type="ECO:0000259" key="8">
    <source>
        <dbReference type="PROSITE" id="PS50157"/>
    </source>
</evidence>
<dbReference type="GO" id="GO:0008270">
    <property type="term" value="F:zinc ion binding"/>
    <property type="evidence" value="ECO:0007669"/>
    <property type="project" value="UniProtKB-KW"/>
</dbReference>
<keyword evidence="3" id="KW-0238">DNA-binding</keyword>
<accession>A0A068UVV8</accession>
<keyword evidence="7" id="KW-0812">Transmembrane</keyword>
<dbReference type="InParanoid" id="A0A068UVV8"/>
<keyword evidence="7" id="KW-0472">Membrane</keyword>
<keyword evidence="11" id="KW-1185">Reference proteome</keyword>
<dbReference type="STRING" id="49390.A0A068UVV8"/>
<evidence type="ECO:0000256" key="3">
    <source>
        <dbReference type="ARBA" id="ARBA00023125"/>
    </source>
</evidence>
<protein>
    <recommendedName>
        <fullName evidence="12">C2H2-type domain-containing protein</fullName>
    </recommendedName>
</protein>
<organism evidence="10 11">
    <name type="scientific">Coffea canephora</name>
    <name type="common">Robusta coffee</name>
    <dbReference type="NCBI Taxonomy" id="49390"/>
    <lineage>
        <taxon>Eukaryota</taxon>
        <taxon>Viridiplantae</taxon>
        <taxon>Streptophyta</taxon>
        <taxon>Embryophyta</taxon>
        <taxon>Tracheophyta</taxon>
        <taxon>Spermatophyta</taxon>
        <taxon>Magnoliopsida</taxon>
        <taxon>eudicotyledons</taxon>
        <taxon>Gunneridae</taxon>
        <taxon>Pentapetalae</taxon>
        <taxon>asterids</taxon>
        <taxon>lamiids</taxon>
        <taxon>Gentianales</taxon>
        <taxon>Rubiaceae</taxon>
        <taxon>Ixoroideae</taxon>
        <taxon>Gardenieae complex</taxon>
        <taxon>Bertiereae - Coffeeae clade</taxon>
        <taxon>Coffeeae</taxon>
        <taxon>Coffea</taxon>
    </lineage>
</organism>
<keyword evidence="5" id="KW-0863">Zinc-finger</keyword>
<name>A0A068UVV8_COFCA</name>
<evidence type="ECO:0000256" key="6">
    <source>
        <dbReference type="SAM" id="MobiDB-lite"/>
    </source>
</evidence>
<keyword evidence="5" id="KW-0862">Zinc</keyword>
<dbReference type="PROSITE" id="PS00028">
    <property type="entry name" value="ZINC_FINGER_C2H2_1"/>
    <property type="match status" value="1"/>
</dbReference>
<dbReference type="GO" id="GO:0005634">
    <property type="term" value="C:nucleus"/>
    <property type="evidence" value="ECO:0007669"/>
    <property type="project" value="UniProtKB-SubCell"/>
</dbReference>
<dbReference type="PROSITE" id="PS50157">
    <property type="entry name" value="ZINC_FINGER_C2H2_2"/>
    <property type="match status" value="1"/>
</dbReference>
<evidence type="ECO:0000259" key="9">
    <source>
        <dbReference type="PROSITE" id="PS51742"/>
    </source>
</evidence>
<reference evidence="11" key="1">
    <citation type="journal article" date="2014" name="Science">
        <title>The coffee genome provides insight into the convergent evolution of caffeine biosynthesis.</title>
        <authorList>
            <person name="Denoeud F."/>
            <person name="Carretero-Paulet L."/>
            <person name="Dereeper A."/>
            <person name="Droc G."/>
            <person name="Guyot R."/>
            <person name="Pietrella M."/>
            <person name="Zheng C."/>
            <person name="Alberti A."/>
            <person name="Anthony F."/>
            <person name="Aprea G."/>
            <person name="Aury J.M."/>
            <person name="Bento P."/>
            <person name="Bernard M."/>
            <person name="Bocs S."/>
            <person name="Campa C."/>
            <person name="Cenci A."/>
            <person name="Combes M.C."/>
            <person name="Crouzillat D."/>
            <person name="Da Silva C."/>
            <person name="Daddiego L."/>
            <person name="De Bellis F."/>
            <person name="Dussert S."/>
            <person name="Garsmeur O."/>
            <person name="Gayraud T."/>
            <person name="Guignon V."/>
            <person name="Jahn K."/>
            <person name="Jamilloux V."/>
            <person name="Joet T."/>
            <person name="Labadie K."/>
            <person name="Lan T."/>
            <person name="Leclercq J."/>
            <person name="Lepelley M."/>
            <person name="Leroy T."/>
            <person name="Li L.T."/>
            <person name="Librado P."/>
            <person name="Lopez L."/>
            <person name="Munoz A."/>
            <person name="Noel B."/>
            <person name="Pallavicini A."/>
            <person name="Perrotta G."/>
            <person name="Poncet V."/>
            <person name="Pot D."/>
            <person name="Priyono X."/>
            <person name="Rigoreau M."/>
            <person name="Rouard M."/>
            <person name="Rozas J."/>
            <person name="Tranchant-Dubreuil C."/>
            <person name="VanBuren R."/>
            <person name="Zhang Q."/>
            <person name="Andrade A.C."/>
            <person name="Argout X."/>
            <person name="Bertrand B."/>
            <person name="de Kochko A."/>
            <person name="Graziosi G."/>
            <person name="Henry R.J."/>
            <person name="Jayarama X."/>
            <person name="Ming R."/>
            <person name="Nagai C."/>
            <person name="Rounsley S."/>
            <person name="Sankoff D."/>
            <person name="Giuliano G."/>
            <person name="Albert V.A."/>
            <person name="Wincker P."/>
            <person name="Lashermes P."/>
        </authorList>
    </citation>
    <scope>NUCLEOTIDE SEQUENCE [LARGE SCALE GENOMIC DNA]</scope>
    <source>
        <strain evidence="11">cv. DH200-94</strain>
    </source>
</reference>
<evidence type="ECO:0008006" key="12">
    <source>
        <dbReference type="Google" id="ProtNLM"/>
    </source>
</evidence>
<sequence>MYRDSSGPYRNLYTSFSIMAKSRNTRKQTKENKKEINQKRSPEQKEKPHSWAVVRSLFTCKHLQAQMQQQQLQKAEQQQQKKNSEEKKQQKEEQGKQEKQVPDMEESHKKCKKIKCSGSLCSNTKVMHRPEPVSPEDLKKRASSSMGGSFNTENVSCRSIKVTLNDLNGAVVSASSSSSSMFAASTTNSPLITGSFRGMPFRKFSSCYECRMVVDPVLGMTRDPSLRSTICSCPECGEIFMKAENLELHQAVRHAVSELGPEDTSKNIVEIIFQSSWLKKQTPVCKIDRILKVHNTSKTVSRFEEYRDSIKDKATKHTKKHPRCIADGNELLRFHCTTFMCSLGLNGSSNLCNSIPNCNVCSIIKNGFKVTGEFSLAGEVTGKAILTTATSGKAHDNARVVLEDDKRAMLVCRVIAGRVKRNLEGSLEEYDSVAGAAGVYSNLDELYVFNPKAILPCFVEATRIHPTDGELVTSNTSSGDVVARRPRGRPPSSKNKPKLPVIITQESTNTLRAHILEVSSGCDVFELVATYVRKRQRGICILSSSGTVNNVSLRQPAAAGSIMTLHGWFEILSLSGSFLPPSAPPGATNLTIYLAGGYGQVVGGNVVGALITFGPVIVIAASFSNVAYERLSLDEDDHSLQAVAVVVLLLVAQIINFLIHL</sequence>
<feature type="region of interest" description="Disordered" evidence="6">
    <location>
        <begin position="1"/>
        <end position="50"/>
    </location>
</feature>
<keyword evidence="2" id="KW-0805">Transcription regulation</keyword>
<evidence type="ECO:0000256" key="1">
    <source>
        <dbReference type="ARBA" id="ARBA00004123"/>
    </source>
</evidence>
<keyword evidence="7" id="KW-1133">Transmembrane helix</keyword>
<dbReference type="EMBL" id="HG739149">
    <property type="protein sequence ID" value="CDP12442.1"/>
    <property type="molecule type" value="Genomic_DNA"/>
</dbReference>
<feature type="region of interest" description="Disordered" evidence="6">
    <location>
        <begin position="469"/>
        <end position="498"/>
    </location>
</feature>
<feature type="compositionally biased region" description="Low complexity" evidence="6">
    <location>
        <begin position="71"/>
        <end position="81"/>
    </location>
</feature>
<dbReference type="SUPFAM" id="SSF56399">
    <property type="entry name" value="ADP-ribosylation"/>
    <property type="match status" value="1"/>
</dbReference>
<gene>
    <name evidence="10" type="ORF">GSCOC_T00036008001</name>
</gene>
<dbReference type="OrthoDB" id="9514740at2759"/>
<dbReference type="CDD" id="cd11378">
    <property type="entry name" value="DUF296"/>
    <property type="match status" value="1"/>
</dbReference>
<dbReference type="PhylomeDB" id="A0A068UVV8"/>
<dbReference type="SUPFAM" id="SSF117856">
    <property type="entry name" value="AF0104/ALDC/Ptd012-like"/>
    <property type="match status" value="1"/>
</dbReference>
<evidence type="ECO:0000313" key="10">
    <source>
        <dbReference type="EMBL" id="CDP12442.1"/>
    </source>
</evidence>
<evidence type="ECO:0000313" key="11">
    <source>
        <dbReference type="Proteomes" id="UP000295252"/>
    </source>
</evidence>
<dbReference type="Pfam" id="PF03479">
    <property type="entry name" value="PCC"/>
    <property type="match status" value="1"/>
</dbReference>
<dbReference type="Gene3D" id="3.30.1330.80">
    <property type="entry name" value="Hypothetical protein, similar to alpha- acetolactate decarboxylase, domain 2"/>
    <property type="match status" value="1"/>
</dbReference>
<keyword evidence="5" id="KW-0479">Metal-binding</keyword>
<dbReference type="Gramene" id="CDP12442">
    <property type="protein sequence ID" value="CDP12442"/>
    <property type="gene ID" value="GSCOC_T00036008001"/>
</dbReference>
<feature type="compositionally biased region" description="Basic and acidic residues" evidence="6">
    <location>
        <begin position="28"/>
        <end position="49"/>
    </location>
</feature>
<dbReference type="FunFam" id="3.30.1330.80:FF:000001">
    <property type="entry name" value="AT-hook motif nuclear-localized protein"/>
    <property type="match status" value="1"/>
</dbReference>
<feature type="region of interest" description="Disordered" evidence="6">
    <location>
        <begin position="71"/>
        <end position="109"/>
    </location>
</feature>
<evidence type="ECO:0000256" key="7">
    <source>
        <dbReference type="SAM" id="Phobius"/>
    </source>
</evidence>
<dbReference type="Gene3D" id="3.90.228.10">
    <property type="match status" value="1"/>
</dbReference>
<dbReference type="Proteomes" id="UP000295252">
    <property type="component" value="Chromosome II"/>
</dbReference>
<evidence type="ECO:0000256" key="5">
    <source>
        <dbReference type="PROSITE-ProRule" id="PRU00042"/>
    </source>
</evidence>
<feature type="transmembrane region" description="Helical" evidence="7">
    <location>
        <begin position="640"/>
        <end position="659"/>
    </location>
</feature>
<dbReference type="InterPro" id="IPR005175">
    <property type="entry name" value="PPC_dom"/>
</dbReference>
<dbReference type="GO" id="GO:0003677">
    <property type="term" value="F:DNA binding"/>
    <property type="evidence" value="ECO:0007669"/>
    <property type="project" value="UniProtKB-KW"/>
</dbReference>
<feature type="domain" description="PPC" evidence="9">
    <location>
        <begin position="508"/>
        <end position="644"/>
    </location>
</feature>
<dbReference type="PROSITE" id="PS51742">
    <property type="entry name" value="PPC"/>
    <property type="match status" value="1"/>
</dbReference>
<evidence type="ECO:0000256" key="2">
    <source>
        <dbReference type="ARBA" id="ARBA00023015"/>
    </source>
</evidence>
<keyword evidence="4" id="KW-0804">Transcription</keyword>
<feature type="compositionally biased region" description="Basic and acidic residues" evidence="6">
    <location>
        <begin position="128"/>
        <end position="140"/>
    </location>
</feature>
<feature type="transmembrane region" description="Helical" evidence="7">
    <location>
        <begin position="606"/>
        <end position="628"/>
    </location>
</feature>
<dbReference type="PANTHER" id="PTHR31681:SF3">
    <property type="entry name" value="OS04G0690100 PROTEIN"/>
    <property type="match status" value="1"/>
</dbReference>
<dbReference type="InterPro" id="IPR013087">
    <property type="entry name" value="Znf_C2H2_type"/>
</dbReference>
<feature type="region of interest" description="Disordered" evidence="6">
    <location>
        <begin position="127"/>
        <end position="149"/>
    </location>
</feature>
<evidence type="ECO:0000256" key="4">
    <source>
        <dbReference type="ARBA" id="ARBA00023163"/>
    </source>
</evidence>
<feature type="domain" description="C2H2-type" evidence="8">
    <location>
        <begin position="231"/>
        <end position="259"/>
    </location>
</feature>
<dbReference type="PANTHER" id="PTHR31681">
    <property type="entry name" value="C2H2-LIKE ZINC FINGER PROTEIN"/>
    <property type="match status" value="1"/>
</dbReference>
<feature type="compositionally biased region" description="Basic and acidic residues" evidence="6">
    <location>
        <begin position="82"/>
        <end position="108"/>
    </location>
</feature>
<comment type="subcellular location">
    <subcellularLocation>
        <location evidence="1">Nucleus</location>
    </subcellularLocation>
</comment>
<proteinExistence type="predicted"/>
<dbReference type="AlphaFoldDB" id="A0A068UVV8"/>